<gene>
    <name evidence="2" type="ORF">TM448A00340_0007</name>
</gene>
<dbReference type="Pfam" id="PF14301">
    <property type="entry name" value="DUF4376"/>
    <property type="match status" value="1"/>
</dbReference>
<evidence type="ECO:0000259" key="1">
    <source>
        <dbReference type="Pfam" id="PF14301"/>
    </source>
</evidence>
<name>A0A6H1ZE61_9ZZZZ</name>
<dbReference type="AlphaFoldDB" id="A0A6H1ZE61"/>
<proteinExistence type="predicted"/>
<dbReference type="InterPro" id="IPR025484">
    <property type="entry name" value="DUF4376"/>
</dbReference>
<sequence>MNAKIVYQTDQLGIYTGTTQADPSPLEPDVWLFPGGCVETPPPSAGEHQVARWDGQRWQLISSYQGLTAYSTSTGEPLVIERTGALPPGYTLSAPALGQVWRNGEWVDDIPAALVRRHAELYQSMNVACEAAITAGFTSDALGEPHFYSSQLDDQLNLTGAVVRGLDMPYACRDEQGAKEFRLHTAEQLRQVGDDFTLYKLQLLQHANALKDQLDAALEAGDLAALETITWGAPQS</sequence>
<feature type="domain" description="DUF4376" evidence="1">
    <location>
        <begin position="119"/>
        <end position="220"/>
    </location>
</feature>
<accession>A0A6H1ZE61</accession>
<dbReference type="EMBL" id="MT144005">
    <property type="protein sequence ID" value="QJA46206.1"/>
    <property type="molecule type" value="Genomic_DNA"/>
</dbReference>
<reference evidence="2" key="1">
    <citation type="submission" date="2020-03" db="EMBL/GenBank/DDBJ databases">
        <title>The deep terrestrial virosphere.</title>
        <authorList>
            <person name="Holmfeldt K."/>
            <person name="Nilsson E."/>
            <person name="Simone D."/>
            <person name="Lopez-Fernandez M."/>
            <person name="Wu X."/>
            <person name="de Brujin I."/>
            <person name="Lundin D."/>
            <person name="Andersson A."/>
            <person name="Bertilsson S."/>
            <person name="Dopson M."/>
        </authorList>
    </citation>
    <scope>NUCLEOTIDE SEQUENCE</scope>
    <source>
        <strain evidence="2">TM448A00340</strain>
    </source>
</reference>
<evidence type="ECO:0000313" key="2">
    <source>
        <dbReference type="EMBL" id="QJA46206.1"/>
    </source>
</evidence>
<organism evidence="2">
    <name type="scientific">viral metagenome</name>
    <dbReference type="NCBI Taxonomy" id="1070528"/>
    <lineage>
        <taxon>unclassified sequences</taxon>
        <taxon>metagenomes</taxon>
        <taxon>organismal metagenomes</taxon>
    </lineage>
</organism>
<protein>
    <submittedName>
        <fullName evidence="2">Putative tail protein</fullName>
    </submittedName>
</protein>